<organism evidence="1">
    <name type="scientific">marine sediment metagenome</name>
    <dbReference type="NCBI Taxonomy" id="412755"/>
    <lineage>
        <taxon>unclassified sequences</taxon>
        <taxon>metagenomes</taxon>
        <taxon>ecological metagenomes</taxon>
    </lineage>
</organism>
<proteinExistence type="predicted"/>
<name>A0A0F8XNU9_9ZZZZ</name>
<dbReference type="EMBL" id="LAZR01058090">
    <property type="protein sequence ID" value="KKK70653.1"/>
    <property type="molecule type" value="Genomic_DNA"/>
</dbReference>
<feature type="non-terminal residue" evidence="1">
    <location>
        <position position="77"/>
    </location>
</feature>
<dbReference type="AlphaFoldDB" id="A0A0F8XNU9"/>
<reference evidence="1" key="1">
    <citation type="journal article" date="2015" name="Nature">
        <title>Complex archaea that bridge the gap between prokaryotes and eukaryotes.</title>
        <authorList>
            <person name="Spang A."/>
            <person name="Saw J.H."/>
            <person name="Jorgensen S.L."/>
            <person name="Zaremba-Niedzwiedzka K."/>
            <person name="Martijn J."/>
            <person name="Lind A.E."/>
            <person name="van Eijk R."/>
            <person name="Schleper C."/>
            <person name="Guy L."/>
            <person name="Ettema T.J."/>
        </authorList>
    </citation>
    <scope>NUCLEOTIDE SEQUENCE</scope>
</reference>
<accession>A0A0F8XNU9</accession>
<gene>
    <name evidence="1" type="ORF">LCGC14_2921800</name>
</gene>
<sequence length="77" mass="8661">MNYDGDVKLFPTEDGGNITIKNGQPYMDDGLETTAYISLFSGDYWGNAISERDEKCESKLETLFSRTLTNQARLDAE</sequence>
<comment type="caution">
    <text evidence="1">The sequence shown here is derived from an EMBL/GenBank/DDBJ whole genome shotgun (WGS) entry which is preliminary data.</text>
</comment>
<protein>
    <submittedName>
        <fullName evidence="1">Uncharacterized protein</fullName>
    </submittedName>
</protein>
<evidence type="ECO:0000313" key="1">
    <source>
        <dbReference type="EMBL" id="KKK70653.1"/>
    </source>
</evidence>